<dbReference type="CDD" id="cd00167">
    <property type="entry name" value="SANT"/>
    <property type="match status" value="1"/>
</dbReference>
<dbReference type="Proteomes" id="UP001221757">
    <property type="component" value="Unassembled WGS sequence"/>
</dbReference>
<feature type="domain" description="Myb-like" evidence="5">
    <location>
        <begin position="174"/>
        <end position="223"/>
    </location>
</feature>
<feature type="domain" description="HTH myb-type" evidence="6">
    <location>
        <begin position="174"/>
        <end position="227"/>
    </location>
</feature>
<gene>
    <name evidence="7" type="ORF">B0H17DRAFT_941295</name>
</gene>
<name>A0AAD7D957_MYCRO</name>
<feature type="domain" description="Myb-like" evidence="5">
    <location>
        <begin position="226"/>
        <end position="285"/>
    </location>
</feature>
<feature type="compositionally biased region" description="Low complexity" evidence="4">
    <location>
        <begin position="24"/>
        <end position="45"/>
    </location>
</feature>
<proteinExistence type="predicted"/>
<organism evidence="7 8">
    <name type="scientific">Mycena rosella</name>
    <name type="common">Pink bonnet</name>
    <name type="synonym">Agaricus rosellus</name>
    <dbReference type="NCBI Taxonomy" id="1033263"/>
    <lineage>
        <taxon>Eukaryota</taxon>
        <taxon>Fungi</taxon>
        <taxon>Dikarya</taxon>
        <taxon>Basidiomycota</taxon>
        <taxon>Agaricomycotina</taxon>
        <taxon>Agaricomycetes</taxon>
        <taxon>Agaricomycetidae</taxon>
        <taxon>Agaricales</taxon>
        <taxon>Marasmiineae</taxon>
        <taxon>Mycenaceae</taxon>
        <taxon>Mycena</taxon>
    </lineage>
</organism>
<dbReference type="PROSITE" id="PS51294">
    <property type="entry name" value="HTH_MYB"/>
    <property type="match status" value="1"/>
</dbReference>
<protein>
    <submittedName>
        <fullName evidence="7">Uncharacterized protein</fullName>
    </submittedName>
</protein>
<evidence type="ECO:0000256" key="3">
    <source>
        <dbReference type="ARBA" id="ARBA00023242"/>
    </source>
</evidence>
<comment type="caution">
    <text evidence="7">The sequence shown here is derived from an EMBL/GenBank/DDBJ whole genome shotgun (WGS) entry which is preliminary data.</text>
</comment>
<dbReference type="InterPro" id="IPR009057">
    <property type="entry name" value="Homeodomain-like_sf"/>
</dbReference>
<dbReference type="InterPro" id="IPR051651">
    <property type="entry name" value="DMTF1_DNA-bind_reg"/>
</dbReference>
<dbReference type="InterPro" id="IPR001005">
    <property type="entry name" value="SANT/Myb"/>
</dbReference>
<keyword evidence="2" id="KW-0238">DNA-binding</keyword>
<evidence type="ECO:0000256" key="2">
    <source>
        <dbReference type="ARBA" id="ARBA00023125"/>
    </source>
</evidence>
<accession>A0AAD7D957</accession>
<dbReference type="SUPFAM" id="SSF46689">
    <property type="entry name" value="Homeodomain-like"/>
    <property type="match status" value="1"/>
</dbReference>
<sequence>MSKIAGVLKTLSDAAEAANVPLTGLPAPSAPLVPALPASSSGSVPRLESAPKKSKRRGALDPTLPSASSGPPTRSDHEHLLATKWMGPTKLAELVRSEGLVYKKGKFTAVEIKLINDAVENYRTTRGLTEDDMQGIIWPHNEKQKDATFWSEITSALVGRPICAVYHYMRRANHPMKQQGKWHPEEDARLIQAVTSLGQQWEKVAGLVGRMATDCRDRYRNHIVDREKRNSGSWFLPEEEELTRIITEMRKGQSLDTDVFWGKVTELMGGKRSRQQCRIKWTDSLSKRYQNEGQIPRWSARDAFVLVQKIDAQKVTHETEIAWKSIPDPQWNSWSAHILSRRWFNMKKSIKGFEDMSHAEIMDIMRFRYAEMPHVKVVKSATFVADSDDNEPHPGSSTGPGTLAVQSRADKDDDSE</sequence>
<dbReference type="Gene3D" id="1.10.10.60">
    <property type="entry name" value="Homeodomain-like"/>
    <property type="match status" value="1"/>
</dbReference>
<dbReference type="GO" id="GO:0000976">
    <property type="term" value="F:transcription cis-regulatory region binding"/>
    <property type="evidence" value="ECO:0007669"/>
    <property type="project" value="TreeGrafter"/>
</dbReference>
<dbReference type="EMBL" id="JARKIE010000103">
    <property type="protein sequence ID" value="KAJ7684010.1"/>
    <property type="molecule type" value="Genomic_DNA"/>
</dbReference>
<evidence type="ECO:0000259" key="6">
    <source>
        <dbReference type="PROSITE" id="PS51294"/>
    </source>
</evidence>
<comment type="subcellular location">
    <subcellularLocation>
        <location evidence="1">Nucleus</location>
    </subcellularLocation>
</comment>
<dbReference type="PANTHER" id="PTHR46380">
    <property type="entry name" value="CYCLIN-D-BINDING MYB-LIKE TRANSCRIPTION FACTOR 1"/>
    <property type="match status" value="1"/>
</dbReference>
<dbReference type="Pfam" id="PF00249">
    <property type="entry name" value="Myb_DNA-binding"/>
    <property type="match status" value="1"/>
</dbReference>
<feature type="region of interest" description="Disordered" evidence="4">
    <location>
        <begin position="385"/>
        <end position="416"/>
    </location>
</feature>
<dbReference type="PANTHER" id="PTHR46380:SF2">
    <property type="entry name" value="CYCLIN-D-BINDING MYB-LIKE TRANSCRIPTION FACTOR 1"/>
    <property type="match status" value="1"/>
</dbReference>
<keyword evidence="8" id="KW-1185">Reference proteome</keyword>
<evidence type="ECO:0000256" key="1">
    <source>
        <dbReference type="ARBA" id="ARBA00004123"/>
    </source>
</evidence>
<dbReference type="GO" id="GO:0003700">
    <property type="term" value="F:DNA-binding transcription factor activity"/>
    <property type="evidence" value="ECO:0007669"/>
    <property type="project" value="TreeGrafter"/>
</dbReference>
<evidence type="ECO:0000313" key="8">
    <source>
        <dbReference type="Proteomes" id="UP001221757"/>
    </source>
</evidence>
<dbReference type="AlphaFoldDB" id="A0AAD7D957"/>
<evidence type="ECO:0000259" key="5">
    <source>
        <dbReference type="PROSITE" id="PS50090"/>
    </source>
</evidence>
<reference evidence="7" key="1">
    <citation type="submission" date="2023-03" db="EMBL/GenBank/DDBJ databases">
        <title>Massive genome expansion in bonnet fungi (Mycena s.s.) driven by repeated elements and novel gene families across ecological guilds.</title>
        <authorList>
            <consortium name="Lawrence Berkeley National Laboratory"/>
            <person name="Harder C.B."/>
            <person name="Miyauchi S."/>
            <person name="Viragh M."/>
            <person name="Kuo A."/>
            <person name="Thoen E."/>
            <person name="Andreopoulos B."/>
            <person name="Lu D."/>
            <person name="Skrede I."/>
            <person name="Drula E."/>
            <person name="Henrissat B."/>
            <person name="Morin E."/>
            <person name="Kohler A."/>
            <person name="Barry K."/>
            <person name="LaButti K."/>
            <person name="Morin E."/>
            <person name="Salamov A."/>
            <person name="Lipzen A."/>
            <person name="Mereny Z."/>
            <person name="Hegedus B."/>
            <person name="Baldrian P."/>
            <person name="Stursova M."/>
            <person name="Weitz H."/>
            <person name="Taylor A."/>
            <person name="Grigoriev I.V."/>
            <person name="Nagy L.G."/>
            <person name="Martin F."/>
            <person name="Kauserud H."/>
        </authorList>
    </citation>
    <scope>NUCLEOTIDE SEQUENCE</scope>
    <source>
        <strain evidence="7">CBHHK067</strain>
    </source>
</reference>
<dbReference type="GO" id="GO:0005634">
    <property type="term" value="C:nucleus"/>
    <property type="evidence" value="ECO:0007669"/>
    <property type="project" value="UniProtKB-SubCell"/>
</dbReference>
<dbReference type="SMART" id="SM00717">
    <property type="entry name" value="SANT"/>
    <property type="match status" value="3"/>
</dbReference>
<feature type="region of interest" description="Disordered" evidence="4">
    <location>
        <begin position="21"/>
        <end position="77"/>
    </location>
</feature>
<evidence type="ECO:0000256" key="4">
    <source>
        <dbReference type="SAM" id="MobiDB-lite"/>
    </source>
</evidence>
<dbReference type="InterPro" id="IPR017930">
    <property type="entry name" value="Myb_dom"/>
</dbReference>
<dbReference type="PROSITE" id="PS50090">
    <property type="entry name" value="MYB_LIKE"/>
    <property type="match status" value="2"/>
</dbReference>
<keyword evidence="3" id="KW-0539">Nucleus</keyword>
<evidence type="ECO:0000313" key="7">
    <source>
        <dbReference type="EMBL" id="KAJ7684010.1"/>
    </source>
</evidence>